<dbReference type="CDD" id="cd10233">
    <property type="entry name" value="ASKHA_NBD_HSP70_HSPA1"/>
    <property type="match status" value="1"/>
</dbReference>
<evidence type="ECO:0000256" key="4">
    <source>
        <dbReference type="ARBA" id="ARBA00023016"/>
    </source>
</evidence>
<dbReference type="FunFam" id="3.30.420.40:FF:000172">
    <property type="entry name" value="Heat shock 70 kDa protein"/>
    <property type="match status" value="1"/>
</dbReference>
<protein>
    <recommendedName>
        <fullName evidence="5">Heat shock 70 kDa protein cognate 4</fullName>
    </recommendedName>
</protein>
<dbReference type="GO" id="GO:0005524">
    <property type="term" value="F:ATP binding"/>
    <property type="evidence" value="ECO:0007669"/>
    <property type="project" value="UniProtKB-KW"/>
</dbReference>
<dbReference type="EMBL" id="KF683905">
    <property type="protein sequence ID" value="AIN41694.1"/>
    <property type="molecule type" value="mRNA"/>
</dbReference>
<dbReference type="GO" id="GO:0006950">
    <property type="term" value="P:response to stress"/>
    <property type="evidence" value="ECO:0007669"/>
    <property type="project" value="UniProtKB-ARBA"/>
</dbReference>
<sequence>MAKAPAIGIDLGTTYSCVGVFQHGKVEIIANDQGNRTTPSYVAFTDTERLIGDAAKNQVAMNPNNTIFDAKRLIGRRFEDATVQSDMKHWPFDVINDGGKPKVQVEFKGEKKTFAPEEVSSMILVKMKETAEAYLGSAVSNAVITVPAYFNDSQRQATKDAGAIAGLNVLRIINEPTAAAIAYGLDKKTVGEKNVLIFDLGGGTFDVSILTIEDGIFEVKSTAGDTHLGGEDFDNRLVNHFVQEFKRKYKKDIAVNKRALRRLRTACERAKRTLSSSTQASIEIDSLFEGIDFYTSITRARFEELCADLFRGTLEPVEKSLRDAKMDKGSVHEIVLVGGSTRIPKIQKLLQDFFNGKELNKSINPDEAVAYGAAVQAAILHGDKSEAVQDLLLLDVAPLSMGIETAGGVMTVLIKRNTTIPTKQAQTFTTYSDNQPGVLIQVYEGERTMTKDNNLLGKFELTGIPPAPRGVPQIEVTFDIDANGILNVSAVDKSTGRENKITITNDKGRLSKEEIERMVNEAEKYRAEDEKQREVIAAKNSLESYCFNMKSTMEDEKFKDKLPEADKNTILDKCNETIKWLDVNQLAEKEEYEEKQKEIEKICNPIITKLYGQAGGMPGGFPGGPGGPAPGAGGAAPGAGTGSGPTIEEVD</sequence>
<dbReference type="PROSITE" id="PS00329">
    <property type="entry name" value="HSP70_2"/>
    <property type="match status" value="1"/>
</dbReference>
<dbReference type="FunFam" id="3.30.420.40:FF:000135">
    <property type="entry name" value="Heat shock cognate 71 kDa protein"/>
    <property type="match status" value="1"/>
</dbReference>
<accession>A0A0K0KR65</accession>
<keyword evidence="2 6" id="KW-0547">Nucleotide-binding</keyword>
<evidence type="ECO:0000256" key="3">
    <source>
        <dbReference type="ARBA" id="ARBA00022840"/>
    </source>
</evidence>
<dbReference type="AlphaFoldDB" id="A0A0K0KR65"/>
<evidence type="ECO:0000256" key="7">
    <source>
        <dbReference type="SAM" id="MobiDB-lite"/>
    </source>
</evidence>
<feature type="region of interest" description="Disordered" evidence="7">
    <location>
        <begin position="614"/>
        <end position="651"/>
    </location>
</feature>
<dbReference type="GO" id="GO:0140662">
    <property type="term" value="F:ATP-dependent protein folding chaperone"/>
    <property type="evidence" value="ECO:0007669"/>
    <property type="project" value="InterPro"/>
</dbReference>
<dbReference type="FunFam" id="3.90.640.10:FF:000134">
    <property type="entry name" value="Heat shock cognate 71 kDa protein"/>
    <property type="match status" value="1"/>
</dbReference>
<proteinExistence type="evidence at transcript level"/>
<dbReference type="SUPFAM" id="SSF53067">
    <property type="entry name" value="Actin-like ATPase domain"/>
    <property type="match status" value="2"/>
</dbReference>
<dbReference type="Gene3D" id="3.90.640.10">
    <property type="entry name" value="Actin, Chain A, domain 4"/>
    <property type="match status" value="1"/>
</dbReference>
<dbReference type="InterPro" id="IPR029048">
    <property type="entry name" value="HSP70_C_sf"/>
</dbReference>
<evidence type="ECO:0000313" key="8">
    <source>
        <dbReference type="EMBL" id="AIN41694.1"/>
    </source>
</evidence>
<dbReference type="Gene3D" id="1.20.1270.10">
    <property type="match status" value="1"/>
</dbReference>
<dbReference type="NCBIfam" id="NF001413">
    <property type="entry name" value="PRK00290.1"/>
    <property type="match status" value="1"/>
</dbReference>
<dbReference type="FunFam" id="3.30.420.40:FF:000026">
    <property type="entry name" value="Heat shock protein 70"/>
    <property type="match status" value="1"/>
</dbReference>
<evidence type="ECO:0000256" key="5">
    <source>
        <dbReference type="ARBA" id="ARBA00072095"/>
    </source>
</evidence>
<dbReference type="InterPro" id="IPR018181">
    <property type="entry name" value="Heat_shock_70_CS"/>
</dbReference>
<feature type="compositionally biased region" description="Gly residues" evidence="7">
    <location>
        <begin position="614"/>
        <end position="643"/>
    </location>
</feature>
<dbReference type="Gene3D" id="3.30.420.40">
    <property type="match status" value="2"/>
</dbReference>
<evidence type="ECO:0000256" key="6">
    <source>
        <dbReference type="RuleBase" id="RU003322"/>
    </source>
</evidence>
<dbReference type="PRINTS" id="PR00301">
    <property type="entry name" value="HEATSHOCK70"/>
</dbReference>
<organism evidence="8">
    <name type="scientific">Artemia sinica</name>
    <dbReference type="NCBI Taxonomy" id="112780"/>
    <lineage>
        <taxon>Eukaryota</taxon>
        <taxon>Metazoa</taxon>
        <taxon>Ecdysozoa</taxon>
        <taxon>Arthropoda</taxon>
        <taxon>Crustacea</taxon>
        <taxon>Branchiopoda</taxon>
        <taxon>Anostraca</taxon>
        <taxon>Artemiidae</taxon>
        <taxon>Artemia</taxon>
    </lineage>
</organism>
<keyword evidence="3 6" id="KW-0067">ATP-binding</keyword>
<comment type="similarity">
    <text evidence="1 6">Belongs to the heat shock protein 70 family.</text>
</comment>
<dbReference type="FunFam" id="1.20.1270.10:FF:000003">
    <property type="entry name" value="heat shock cognate 71 kDa protein-like"/>
    <property type="match status" value="1"/>
</dbReference>
<reference evidence="8" key="1">
    <citation type="submission" date="2013-09" db="EMBL/GenBank/DDBJ databases">
        <title>Isolation and functional characterization of Artemia sinica Hsp70 gene.</title>
        <authorList>
            <person name="Liu J."/>
            <person name="Wang Y."/>
            <person name="Wang X."/>
            <person name="Chu Y."/>
            <person name="Wang Y."/>
        </authorList>
    </citation>
    <scope>NUCLEOTIDE SEQUENCE</scope>
</reference>
<dbReference type="InterPro" id="IPR029047">
    <property type="entry name" value="HSP70_peptide-bd_sf"/>
</dbReference>
<evidence type="ECO:0000256" key="1">
    <source>
        <dbReference type="ARBA" id="ARBA00007381"/>
    </source>
</evidence>
<dbReference type="Gene3D" id="2.60.34.10">
    <property type="entry name" value="Substrate Binding Domain Of DNAk, Chain A, domain 1"/>
    <property type="match status" value="1"/>
</dbReference>
<dbReference type="PROSITE" id="PS01036">
    <property type="entry name" value="HSP70_3"/>
    <property type="match status" value="1"/>
</dbReference>
<dbReference type="SUPFAM" id="SSF100934">
    <property type="entry name" value="Heat shock protein 70kD (HSP70), C-terminal subdomain"/>
    <property type="match status" value="1"/>
</dbReference>
<dbReference type="PROSITE" id="PS00297">
    <property type="entry name" value="HSP70_1"/>
    <property type="match status" value="1"/>
</dbReference>
<dbReference type="InterPro" id="IPR043129">
    <property type="entry name" value="ATPase_NBD"/>
</dbReference>
<dbReference type="Gene3D" id="3.30.30.30">
    <property type="match status" value="1"/>
</dbReference>
<dbReference type="SUPFAM" id="SSF100920">
    <property type="entry name" value="Heat shock protein 70kD (HSP70), peptide-binding domain"/>
    <property type="match status" value="1"/>
</dbReference>
<dbReference type="Pfam" id="PF00012">
    <property type="entry name" value="HSP70"/>
    <property type="match status" value="1"/>
</dbReference>
<dbReference type="FunFam" id="2.60.34.10:FF:000002">
    <property type="entry name" value="Heat shock 70 kDa"/>
    <property type="match status" value="1"/>
</dbReference>
<name>A0A0K0KR65_9CRUS</name>
<dbReference type="FunFam" id="3.30.30.30:FF:000001">
    <property type="entry name" value="heat shock 70 kDa protein-like"/>
    <property type="match status" value="1"/>
</dbReference>
<keyword evidence="4 8" id="KW-0346">Stress response</keyword>
<evidence type="ECO:0000256" key="2">
    <source>
        <dbReference type="ARBA" id="ARBA00022741"/>
    </source>
</evidence>
<dbReference type="PANTHER" id="PTHR19375">
    <property type="entry name" value="HEAT SHOCK PROTEIN 70KDA"/>
    <property type="match status" value="1"/>
</dbReference>
<dbReference type="InterPro" id="IPR013126">
    <property type="entry name" value="Hsp_70_fam"/>
</dbReference>